<keyword evidence="3 4" id="KW-0456">Lyase</keyword>
<comment type="similarity">
    <text evidence="2 4">Belongs to the pterin-4-alpha-carbinolamine dehydratase family.</text>
</comment>
<dbReference type="Gene3D" id="3.30.1360.20">
    <property type="entry name" value="Transcriptional coactivator/pterin dehydratase"/>
    <property type="match status" value="1"/>
</dbReference>
<proteinExistence type="inferred from homology"/>
<dbReference type="NCBIfam" id="NF002017">
    <property type="entry name" value="PRK00823.1-2"/>
    <property type="match status" value="1"/>
</dbReference>
<dbReference type="SUPFAM" id="SSF55248">
    <property type="entry name" value="PCD-like"/>
    <property type="match status" value="1"/>
</dbReference>
<evidence type="ECO:0000256" key="2">
    <source>
        <dbReference type="ARBA" id="ARBA00006472"/>
    </source>
</evidence>
<dbReference type="EC" id="4.2.1.96" evidence="4"/>
<name>A0A365H715_9ACTN</name>
<dbReference type="Pfam" id="PF01329">
    <property type="entry name" value="Pterin_4a"/>
    <property type="match status" value="1"/>
</dbReference>
<dbReference type="PANTHER" id="PTHR12599">
    <property type="entry name" value="PTERIN-4-ALPHA-CARBINOLAMINE DEHYDRATASE"/>
    <property type="match status" value="1"/>
</dbReference>
<dbReference type="InterPro" id="IPR036428">
    <property type="entry name" value="PCD_sf"/>
</dbReference>
<dbReference type="PANTHER" id="PTHR12599:SF0">
    <property type="entry name" value="PTERIN-4-ALPHA-CARBINOLAMINE DEHYDRATASE"/>
    <property type="match status" value="1"/>
</dbReference>
<accession>A0A365H715</accession>
<dbReference type="RefSeq" id="WP_111867320.1">
    <property type="nucleotide sequence ID" value="NZ_QLYX01000005.1"/>
</dbReference>
<dbReference type="InterPro" id="IPR001533">
    <property type="entry name" value="Pterin_deHydtase"/>
</dbReference>
<reference evidence="5 6" key="1">
    <citation type="submission" date="2018-06" db="EMBL/GenBank/DDBJ databases">
        <title>Actinomadura craniellae sp. nov. isolated from marine sponge Craniella sp.</title>
        <authorList>
            <person name="Li L."/>
            <person name="Xu Q.H."/>
            <person name="Lin H.W."/>
            <person name="Lu Y.H."/>
        </authorList>
    </citation>
    <scope>NUCLEOTIDE SEQUENCE [LARGE SCALE GENOMIC DNA]</scope>
    <source>
        <strain evidence="5 6">LHW63021</strain>
    </source>
</reference>
<dbReference type="EMBL" id="QLYX01000005">
    <property type="protein sequence ID" value="RAY14871.1"/>
    <property type="molecule type" value="Genomic_DNA"/>
</dbReference>
<sequence>MAERLDEATIAARLAELPGWTRAGDEIRRTFQAPDFLTGVRIVNEVAVAAEAANHHPDIDIRWRRVSFALTTHDAGGLTDLDFDLARRIQTFATEHEAD</sequence>
<dbReference type="GO" id="GO:0008124">
    <property type="term" value="F:4-alpha-hydroxytetrahydrobiopterin dehydratase activity"/>
    <property type="evidence" value="ECO:0007669"/>
    <property type="project" value="UniProtKB-UniRule"/>
</dbReference>
<evidence type="ECO:0000256" key="3">
    <source>
        <dbReference type="ARBA" id="ARBA00023239"/>
    </source>
</evidence>
<dbReference type="Proteomes" id="UP000251891">
    <property type="component" value="Unassembled WGS sequence"/>
</dbReference>
<comment type="catalytic activity">
    <reaction evidence="1 4">
        <text>(4aS,6R)-4a-hydroxy-L-erythro-5,6,7,8-tetrahydrobiopterin = (6R)-L-erythro-6,7-dihydrobiopterin + H2O</text>
        <dbReference type="Rhea" id="RHEA:11920"/>
        <dbReference type="ChEBI" id="CHEBI:15377"/>
        <dbReference type="ChEBI" id="CHEBI:15642"/>
        <dbReference type="ChEBI" id="CHEBI:43120"/>
        <dbReference type="EC" id="4.2.1.96"/>
    </reaction>
</comment>
<dbReference type="OrthoDB" id="15077at2"/>
<dbReference type="HAMAP" id="MF_00434">
    <property type="entry name" value="Pterin_4_alpha"/>
    <property type="match status" value="1"/>
</dbReference>
<evidence type="ECO:0000313" key="6">
    <source>
        <dbReference type="Proteomes" id="UP000251891"/>
    </source>
</evidence>
<keyword evidence="6" id="KW-1185">Reference proteome</keyword>
<organism evidence="5 6">
    <name type="scientific">Actinomadura craniellae</name>
    <dbReference type="NCBI Taxonomy" id="2231787"/>
    <lineage>
        <taxon>Bacteria</taxon>
        <taxon>Bacillati</taxon>
        <taxon>Actinomycetota</taxon>
        <taxon>Actinomycetes</taxon>
        <taxon>Streptosporangiales</taxon>
        <taxon>Thermomonosporaceae</taxon>
        <taxon>Actinomadura</taxon>
    </lineage>
</organism>
<comment type="caution">
    <text evidence="5">The sequence shown here is derived from an EMBL/GenBank/DDBJ whole genome shotgun (WGS) entry which is preliminary data.</text>
</comment>
<gene>
    <name evidence="5" type="ORF">DPM19_14270</name>
</gene>
<dbReference type="CDD" id="cd00488">
    <property type="entry name" value="PCD_DCoH"/>
    <property type="match status" value="1"/>
</dbReference>
<evidence type="ECO:0000256" key="4">
    <source>
        <dbReference type="HAMAP-Rule" id="MF_00434"/>
    </source>
</evidence>
<dbReference type="GO" id="GO:0006729">
    <property type="term" value="P:tetrahydrobiopterin biosynthetic process"/>
    <property type="evidence" value="ECO:0007669"/>
    <property type="project" value="InterPro"/>
</dbReference>
<evidence type="ECO:0000256" key="1">
    <source>
        <dbReference type="ARBA" id="ARBA00001554"/>
    </source>
</evidence>
<evidence type="ECO:0000313" key="5">
    <source>
        <dbReference type="EMBL" id="RAY14871.1"/>
    </source>
</evidence>
<protein>
    <recommendedName>
        <fullName evidence="4">Putative pterin-4-alpha-carbinolamine dehydratase</fullName>
        <shortName evidence="4">PHS</shortName>
        <ecNumber evidence="4">4.2.1.96</ecNumber>
    </recommendedName>
    <alternativeName>
        <fullName evidence="4">4-alpha-hydroxy-tetrahydropterin dehydratase</fullName>
    </alternativeName>
    <alternativeName>
        <fullName evidence="4">Pterin carbinolamine dehydratase</fullName>
        <shortName evidence="4">PCD</shortName>
    </alternativeName>
</protein>
<dbReference type="AlphaFoldDB" id="A0A365H715"/>